<dbReference type="PROSITE" id="PS51257">
    <property type="entry name" value="PROKAR_LIPOPROTEIN"/>
    <property type="match status" value="1"/>
</dbReference>
<comment type="subcellular location">
    <subcellularLocation>
        <location evidence="1">Cell envelope</location>
    </subcellularLocation>
</comment>
<evidence type="ECO:0000256" key="1">
    <source>
        <dbReference type="ARBA" id="ARBA00004196"/>
    </source>
</evidence>
<reference evidence="6 7" key="1">
    <citation type="submission" date="2016-10" db="EMBL/GenBank/DDBJ databases">
        <authorList>
            <person name="de Groot N.N."/>
        </authorList>
    </citation>
    <scope>NUCLEOTIDE SEQUENCE [LARGE SCALE GENOMIC DNA]</scope>
    <source>
        <strain evidence="6 7">CGMCC 1.5382</strain>
    </source>
</reference>
<comment type="similarity">
    <text evidence="2">Belongs to the bacterial solute-binding protein 2 family.</text>
</comment>
<proteinExistence type="inferred from homology"/>
<dbReference type="InterPro" id="IPR028082">
    <property type="entry name" value="Peripla_BP_I"/>
</dbReference>
<keyword evidence="7" id="KW-1185">Reference proteome</keyword>
<dbReference type="OrthoDB" id="9800520at2"/>
<dbReference type="GO" id="GO:0030313">
    <property type="term" value="C:cell envelope"/>
    <property type="evidence" value="ECO:0007669"/>
    <property type="project" value="UniProtKB-SubCell"/>
</dbReference>
<dbReference type="Gene3D" id="3.40.50.2300">
    <property type="match status" value="2"/>
</dbReference>
<evidence type="ECO:0000256" key="3">
    <source>
        <dbReference type="ARBA" id="ARBA00022729"/>
    </source>
</evidence>
<evidence type="ECO:0000256" key="2">
    <source>
        <dbReference type="ARBA" id="ARBA00007639"/>
    </source>
</evidence>
<dbReference type="RefSeq" id="WP_092324097.1">
    <property type="nucleotide sequence ID" value="NZ_FNFU01000013.1"/>
</dbReference>
<gene>
    <name evidence="6" type="ORF">SAMN05216282_11377</name>
</gene>
<dbReference type="SUPFAM" id="SSF53822">
    <property type="entry name" value="Periplasmic binding protein-like I"/>
    <property type="match status" value="1"/>
</dbReference>
<feature type="domain" description="Periplasmic binding protein" evidence="5">
    <location>
        <begin position="43"/>
        <end position="300"/>
    </location>
</feature>
<evidence type="ECO:0000313" key="6">
    <source>
        <dbReference type="EMBL" id="SDK79564.1"/>
    </source>
</evidence>
<protein>
    <submittedName>
        <fullName evidence="6">Monosaccharide ABC transporter substrate-binding protein, CUT2 family</fullName>
    </submittedName>
</protein>
<organism evidence="6 7">
    <name type="scientific">Cryobacterium psychrotolerans</name>
    <dbReference type="NCBI Taxonomy" id="386301"/>
    <lineage>
        <taxon>Bacteria</taxon>
        <taxon>Bacillati</taxon>
        <taxon>Actinomycetota</taxon>
        <taxon>Actinomycetes</taxon>
        <taxon>Micrococcales</taxon>
        <taxon>Microbacteriaceae</taxon>
        <taxon>Cryobacterium</taxon>
    </lineage>
</organism>
<dbReference type="InterPro" id="IPR025997">
    <property type="entry name" value="SBP_2_dom"/>
</dbReference>
<name>A0A1G9ETX9_9MICO</name>
<evidence type="ECO:0000256" key="4">
    <source>
        <dbReference type="SAM" id="SignalP"/>
    </source>
</evidence>
<feature type="signal peptide" evidence="4">
    <location>
        <begin position="1"/>
        <end position="29"/>
    </location>
</feature>
<dbReference type="Pfam" id="PF13407">
    <property type="entry name" value="Peripla_BP_4"/>
    <property type="match status" value="1"/>
</dbReference>
<dbReference type="PANTHER" id="PTHR46847:SF1">
    <property type="entry name" value="D-ALLOSE-BINDING PERIPLASMIC PROTEIN-RELATED"/>
    <property type="match status" value="1"/>
</dbReference>
<dbReference type="CDD" id="cd20005">
    <property type="entry name" value="PBP1_ABC_sugar_binding-like"/>
    <property type="match status" value="1"/>
</dbReference>
<dbReference type="AlphaFoldDB" id="A0A1G9ETX9"/>
<dbReference type="Proteomes" id="UP000198701">
    <property type="component" value="Unassembled WGS sequence"/>
</dbReference>
<feature type="chain" id="PRO_5041052996" evidence="4">
    <location>
        <begin position="30"/>
        <end position="329"/>
    </location>
</feature>
<evidence type="ECO:0000313" key="7">
    <source>
        <dbReference type="Proteomes" id="UP000198701"/>
    </source>
</evidence>
<accession>A0A1G9ETX9</accession>
<dbReference type="PANTHER" id="PTHR46847">
    <property type="entry name" value="D-ALLOSE-BINDING PERIPLASMIC PROTEIN-RELATED"/>
    <property type="match status" value="1"/>
</dbReference>
<evidence type="ECO:0000259" key="5">
    <source>
        <dbReference type="Pfam" id="PF13407"/>
    </source>
</evidence>
<dbReference type="EMBL" id="FNFU01000013">
    <property type="protein sequence ID" value="SDK79564.1"/>
    <property type="molecule type" value="Genomic_DNA"/>
</dbReference>
<keyword evidence="3 4" id="KW-0732">Signal</keyword>
<dbReference type="GO" id="GO:0030246">
    <property type="term" value="F:carbohydrate binding"/>
    <property type="evidence" value="ECO:0007669"/>
    <property type="project" value="UniProtKB-ARBA"/>
</dbReference>
<dbReference type="STRING" id="386301.SAMN05216282_11377"/>
<sequence length="329" mass="34226">MKTGKKVAFVAAAAAVALMLAGCSTSAGSTDDSANGGGDELYIALVSKGFQHQFWQAVKTGAESKAKELGVKVTFEGPASETEVDNQLQMFQAAIDKKPDAIGYAALDPEACIPLMEAAEAAEIPVIQFDAGCNSDYPLSIAKTDSLGAGALAATHMAELIGDKGEVGIVGHSQINSTGVERRDGFVEEIKKNHPDIKIVDIQYGDGDHLKSADIAKAMIAAHPKLKGLYGTNEGSAIGIVGAVGELGLKAGDLTVIGFDSGQAQIDAITNGMMAGAITQNPIGIGEQTVQAAYDAIRGKTPEKVIDTGFFWYDKTNMEDAEIAAVLYK</sequence>